<dbReference type="Proteomes" id="UP001601058">
    <property type="component" value="Unassembled WGS sequence"/>
</dbReference>
<keyword evidence="2" id="KW-1185">Reference proteome</keyword>
<evidence type="ECO:0000313" key="1">
    <source>
        <dbReference type="EMBL" id="MFE8696022.1"/>
    </source>
</evidence>
<sequence length="160" mass="18387">MSEEKLSELISPEAVINFESGAIKASTLDSIINLLPFEMGFCDADDIFRWYSNNPDRVHGRRKEAIGRPVLELHPKMAHHVEKLLNDFRSGARDEWEFWFPKRSGEEAGQIYQKFMAVRDENGKYLGCMDVTVNIDLFKGKEGKHTPETIEEFKAIKPVI</sequence>
<organism evidence="1 2">
    <name type="scientific">Cytobacillus mangrovibacter</name>
    <dbReference type="NCBI Taxonomy" id="3299024"/>
    <lineage>
        <taxon>Bacteria</taxon>
        <taxon>Bacillati</taxon>
        <taxon>Bacillota</taxon>
        <taxon>Bacilli</taxon>
        <taxon>Bacillales</taxon>
        <taxon>Bacillaceae</taxon>
        <taxon>Cytobacillus</taxon>
    </lineage>
</organism>
<gene>
    <name evidence="1" type="ORF">ACFYKT_06620</name>
</gene>
<comment type="caution">
    <text evidence="1">The sequence shown here is derived from an EMBL/GenBank/DDBJ whole genome shotgun (WGS) entry which is preliminary data.</text>
</comment>
<reference evidence="1 2" key="1">
    <citation type="submission" date="2024-08" db="EMBL/GenBank/DDBJ databases">
        <title>Two novel Cytobacillus novel species.</title>
        <authorList>
            <person name="Liu G."/>
        </authorList>
    </citation>
    <scope>NUCLEOTIDE SEQUENCE [LARGE SCALE GENOMIC DNA]</scope>
    <source>
        <strain evidence="1 2">FJAT-53684</strain>
    </source>
</reference>
<dbReference type="RefSeq" id="WP_389217232.1">
    <property type="nucleotide sequence ID" value="NZ_JBIACJ010000003.1"/>
</dbReference>
<evidence type="ECO:0000313" key="2">
    <source>
        <dbReference type="Proteomes" id="UP001601058"/>
    </source>
</evidence>
<dbReference type="InterPro" id="IPR035965">
    <property type="entry name" value="PAS-like_dom_sf"/>
</dbReference>
<protein>
    <submittedName>
        <fullName evidence="1">PAS domain-containing protein</fullName>
    </submittedName>
</protein>
<dbReference type="Gene3D" id="3.30.450.20">
    <property type="entry name" value="PAS domain"/>
    <property type="match status" value="1"/>
</dbReference>
<proteinExistence type="predicted"/>
<dbReference type="SUPFAM" id="SSF55785">
    <property type="entry name" value="PYP-like sensor domain (PAS domain)"/>
    <property type="match status" value="1"/>
</dbReference>
<dbReference type="Pfam" id="PF13596">
    <property type="entry name" value="PAS_10"/>
    <property type="match status" value="1"/>
</dbReference>
<accession>A0ABW6JXD9</accession>
<dbReference type="EMBL" id="JBIACJ010000003">
    <property type="protein sequence ID" value="MFE8696022.1"/>
    <property type="molecule type" value="Genomic_DNA"/>
</dbReference>
<name>A0ABW6JXD9_9BACI</name>